<name>A0ABT5EHP1_9BACT</name>
<evidence type="ECO:0000313" key="4">
    <source>
        <dbReference type="Proteomes" id="UP001221411"/>
    </source>
</evidence>
<evidence type="ECO:0000256" key="1">
    <source>
        <dbReference type="SAM" id="MobiDB-lite"/>
    </source>
</evidence>
<feature type="region of interest" description="Disordered" evidence="1">
    <location>
        <begin position="26"/>
        <end position="52"/>
    </location>
</feature>
<proteinExistence type="predicted"/>
<accession>A0ABT5EHP1</accession>
<protein>
    <recommendedName>
        <fullName evidence="5">Transporter</fullName>
    </recommendedName>
</protein>
<dbReference type="RefSeq" id="WP_271916497.1">
    <property type="nucleotide sequence ID" value="NZ_JAQNDO010000001.1"/>
</dbReference>
<evidence type="ECO:0000313" key="3">
    <source>
        <dbReference type="EMBL" id="MDC0741276.1"/>
    </source>
</evidence>
<sequence>MLLKTGPRSRARAWILSGALLFAPPAFAGDPPKDPAPNDPAPKPKEEAPKDEQPYVHKGFVYRSTTAVRYNPLGLSSFFRVGYQRPLLGPQDNILLQRTYVGINAVTTITPAFIRGGLRLDVQPLAFLQFLFAYEGMALFGTYDTLQSFKRVSEDFGDVKQVERGKQGLSYRTTGGIFTADVILQAKAGPFLLVSDTQFIHTDFTITPGDRFYFDLPFSMLAMDDGWMVSNETDLLFVTSFGLMAGARHGVYHTFFPAEVIVGEEARAEQITPIEFAGPLLGWQFPEHNGPKRFNAPGIFLNVSWWIRNPYRTGQEVAATVPYIVGGFTFKGTL</sequence>
<keyword evidence="2" id="KW-0732">Signal</keyword>
<reference evidence="3 4" key="1">
    <citation type="submission" date="2022-11" db="EMBL/GenBank/DDBJ databases">
        <title>Minimal conservation of predation-associated metabolite biosynthetic gene clusters underscores biosynthetic potential of Myxococcota including descriptions for ten novel species: Archangium lansinium sp. nov., Myxococcus landrumus sp. nov., Nannocystis bai.</title>
        <authorList>
            <person name="Ahearne A."/>
            <person name="Stevens C."/>
            <person name="Dowd S."/>
        </authorList>
    </citation>
    <scope>NUCLEOTIDE SEQUENCE [LARGE SCALE GENOMIC DNA]</scope>
    <source>
        <strain evidence="3 4">RJM3</strain>
    </source>
</reference>
<feature type="chain" id="PRO_5046468843" description="Transporter" evidence="2">
    <location>
        <begin position="29"/>
        <end position="334"/>
    </location>
</feature>
<feature type="compositionally biased region" description="Basic and acidic residues" evidence="1">
    <location>
        <begin position="42"/>
        <end position="52"/>
    </location>
</feature>
<dbReference type="EMBL" id="JAQNDO010000001">
    <property type="protein sequence ID" value="MDC0741276.1"/>
    <property type="molecule type" value="Genomic_DNA"/>
</dbReference>
<gene>
    <name evidence="3" type="ORF">POL67_07970</name>
</gene>
<evidence type="ECO:0008006" key="5">
    <source>
        <dbReference type="Google" id="ProtNLM"/>
    </source>
</evidence>
<dbReference type="Proteomes" id="UP001221411">
    <property type="component" value="Unassembled WGS sequence"/>
</dbReference>
<keyword evidence="4" id="KW-1185">Reference proteome</keyword>
<feature type="signal peptide" evidence="2">
    <location>
        <begin position="1"/>
        <end position="28"/>
    </location>
</feature>
<comment type="caution">
    <text evidence="3">The sequence shown here is derived from an EMBL/GenBank/DDBJ whole genome shotgun (WGS) entry which is preliminary data.</text>
</comment>
<evidence type="ECO:0000256" key="2">
    <source>
        <dbReference type="SAM" id="SignalP"/>
    </source>
</evidence>
<organism evidence="3 4">
    <name type="scientific">Polyangium mundeleinium</name>
    <dbReference type="NCBI Taxonomy" id="2995306"/>
    <lineage>
        <taxon>Bacteria</taxon>
        <taxon>Pseudomonadati</taxon>
        <taxon>Myxococcota</taxon>
        <taxon>Polyangia</taxon>
        <taxon>Polyangiales</taxon>
        <taxon>Polyangiaceae</taxon>
        <taxon>Polyangium</taxon>
    </lineage>
</organism>